<organism evidence="1 2">
    <name type="scientific">Danio rerio</name>
    <name type="common">Zebrafish</name>
    <name type="synonym">Brachydanio rerio</name>
    <dbReference type="NCBI Taxonomy" id="7955"/>
    <lineage>
        <taxon>Eukaryota</taxon>
        <taxon>Metazoa</taxon>
        <taxon>Chordata</taxon>
        <taxon>Craniata</taxon>
        <taxon>Vertebrata</taxon>
        <taxon>Euteleostomi</taxon>
        <taxon>Actinopterygii</taxon>
        <taxon>Neopterygii</taxon>
        <taxon>Teleostei</taxon>
        <taxon>Ostariophysi</taxon>
        <taxon>Cypriniformes</taxon>
        <taxon>Danionidae</taxon>
        <taxon>Danioninae</taxon>
        <taxon>Danio</taxon>
    </lineage>
</organism>
<evidence type="ECO:0000313" key="1">
    <source>
        <dbReference type="Proteomes" id="UP000000437"/>
    </source>
</evidence>
<dbReference type="RefSeq" id="XP_073782097.1">
    <property type="nucleotide sequence ID" value="XM_073925996.1"/>
</dbReference>
<reference evidence="2" key="1">
    <citation type="submission" date="2025-08" db="UniProtKB">
        <authorList>
            <consortium name="RefSeq"/>
        </authorList>
    </citation>
    <scope>IDENTIFICATION</scope>
    <source>
        <strain evidence="2">Tuebingen</strain>
        <tissue evidence="2">Fibroblasts and whole tissue</tissue>
    </source>
</reference>
<protein>
    <submittedName>
        <fullName evidence="2">Uncharacterized protein isoform X1</fullName>
    </submittedName>
</protein>
<accession>A0AC58HJD3</accession>
<gene>
    <name evidence="2" type="primary">LOC141378197</name>
</gene>
<keyword evidence="1" id="KW-1185">Reference proteome</keyword>
<sequence>MEHFGVGEKEMEERLRARLLQFRVLQRGRLAHISLLLSHLQHNFKMLTLLCIVLLTSHVLSADQSLKCNERTEYAENQQCCKKCKPGQFMDEKCGTSSRDTQCKPCGNGFFTNEYNIKYKYCSPCTKCTKEHMRYKRTCTTTGDAECTCEDGYKCSSNKCERCDIVLKTTPPTKIPPVTNVMPFDNRLTTGYNCHDSKCRMRFQKTTTSPPATNDNVWISVSLCLACVCLCFLFTCLLLTSRHAQPCGWIMSASTGFWYYTKSNSLSSQCTEEEKVPMPVQEMCGKTEKLEDV</sequence>
<evidence type="ECO:0000313" key="2">
    <source>
        <dbReference type="RefSeq" id="XP_073782097.1"/>
    </source>
</evidence>
<proteinExistence type="predicted"/>
<name>A0AC58HJD3_DANRE</name>
<dbReference type="Proteomes" id="UP000000437">
    <property type="component" value="Chromosome 16"/>
</dbReference>